<dbReference type="RefSeq" id="WP_053232622.1">
    <property type="nucleotide sequence ID" value="NZ_CP011125.1"/>
</dbReference>
<evidence type="ECO:0000256" key="1">
    <source>
        <dbReference type="ARBA" id="ARBA00010641"/>
    </source>
</evidence>
<feature type="domain" description="RNA polymerase sigma-70 region 2" evidence="7">
    <location>
        <begin position="44"/>
        <end position="110"/>
    </location>
</feature>
<dbReference type="InterPro" id="IPR013249">
    <property type="entry name" value="RNA_pol_sigma70_r4_t2"/>
</dbReference>
<dbReference type="EMBL" id="CP011125">
    <property type="protein sequence ID" value="AKF05376.1"/>
    <property type="molecule type" value="Genomic_DNA"/>
</dbReference>
<accession>A0A0F6YH26</accession>
<evidence type="ECO:0000313" key="9">
    <source>
        <dbReference type="EMBL" id="AKF05376.1"/>
    </source>
</evidence>
<sequence>MIALTAPLPSLPRAATSARSGRGTIEDSLEGRASRGDRRALEALLREHARAVHDLCRYLAGPTEGRDAAQESLEKIVTSIARFDPTKGSFRGWALTLARNVCRDRLRRRGLERRTFVGEGDEVTATTASEAPDVERVALARIESRRLAAALETLPEGMRLAIVLFHVHDSTYEEIATALEIPIGTVMTWLHRGRKRLRVALESDTTTGGEP</sequence>
<dbReference type="GO" id="GO:0016987">
    <property type="term" value="F:sigma factor activity"/>
    <property type="evidence" value="ECO:0007669"/>
    <property type="project" value="UniProtKB-KW"/>
</dbReference>
<dbReference type="CDD" id="cd06171">
    <property type="entry name" value="Sigma70_r4"/>
    <property type="match status" value="1"/>
</dbReference>
<evidence type="ECO:0000256" key="5">
    <source>
        <dbReference type="ARBA" id="ARBA00023163"/>
    </source>
</evidence>
<evidence type="ECO:0000256" key="2">
    <source>
        <dbReference type="ARBA" id="ARBA00023015"/>
    </source>
</evidence>
<evidence type="ECO:0000256" key="4">
    <source>
        <dbReference type="ARBA" id="ARBA00023125"/>
    </source>
</evidence>
<feature type="region of interest" description="Disordered" evidence="6">
    <location>
        <begin position="1"/>
        <end position="32"/>
    </location>
</feature>
<organism evidence="9 10">
    <name type="scientific">Sandaracinus amylolyticus</name>
    <dbReference type="NCBI Taxonomy" id="927083"/>
    <lineage>
        <taxon>Bacteria</taxon>
        <taxon>Pseudomonadati</taxon>
        <taxon>Myxococcota</taxon>
        <taxon>Polyangia</taxon>
        <taxon>Polyangiales</taxon>
        <taxon>Sandaracinaceae</taxon>
        <taxon>Sandaracinus</taxon>
    </lineage>
</organism>
<dbReference type="Pfam" id="PF04542">
    <property type="entry name" value="Sigma70_r2"/>
    <property type="match status" value="1"/>
</dbReference>
<dbReference type="InterPro" id="IPR013324">
    <property type="entry name" value="RNA_pol_sigma_r3/r4-like"/>
</dbReference>
<reference evidence="9 10" key="1">
    <citation type="submission" date="2015-03" db="EMBL/GenBank/DDBJ databases">
        <title>Genome assembly of Sandaracinus amylolyticus DSM 53668.</title>
        <authorList>
            <person name="Sharma G."/>
            <person name="Subramanian S."/>
        </authorList>
    </citation>
    <scope>NUCLEOTIDE SEQUENCE [LARGE SCALE GENOMIC DNA]</scope>
    <source>
        <strain evidence="9 10">DSM 53668</strain>
    </source>
</reference>
<keyword evidence="4" id="KW-0238">DNA-binding</keyword>
<evidence type="ECO:0000313" key="10">
    <source>
        <dbReference type="Proteomes" id="UP000034883"/>
    </source>
</evidence>
<dbReference type="Gene3D" id="1.10.10.10">
    <property type="entry name" value="Winged helix-like DNA-binding domain superfamily/Winged helix DNA-binding domain"/>
    <property type="match status" value="1"/>
</dbReference>
<dbReference type="SUPFAM" id="SSF88946">
    <property type="entry name" value="Sigma2 domain of RNA polymerase sigma factors"/>
    <property type="match status" value="1"/>
</dbReference>
<gene>
    <name evidence="9" type="ORF">DB32_002525</name>
</gene>
<comment type="similarity">
    <text evidence="1">Belongs to the sigma-70 factor family. ECF subfamily.</text>
</comment>
<dbReference type="AlphaFoldDB" id="A0A0F6YH26"/>
<dbReference type="Gene3D" id="1.10.1740.10">
    <property type="match status" value="1"/>
</dbReference>
<dbReference type="KEGG" id="samy:DB32_002525"/>
<dbReference type="InterPro" id="IPR007627">
    <property type="entry name" value="RNA_pol_sigma70_r2"/>
</dbReference>
<dbReference type="Proteomes" id="UP000034883">
    <property type="component" value="Chromosome"/>
</dbReference>
<evidence type="ECO:0000259" key="8">
    <source>
        <dbReference type="Pfam" id="PF08281"/>
    </source>
</evidence>
<keyword evidence="10" id="KW-1185">Reference proteome</keyword>
<dbReference type="STRING" id="927083.DB32_002525"/>
<dbReference type="OrthoDB" id="9803470at2"/>
<evidence type="ECO:0000256" key="6">
    <source>
        <dbReference type="SAM" id="MobiDB-lite"/>
    </source>
</evidence>
<dbReference type="Pfam" id="PF08281">
    <property type="entry name" value="Sigma70_r4_2"/>
    <property type="match status" value="1"/>
</dbReference>
<keyword evidence="2" id="KW-0805">Transcription regulation</keyword>
<dbReference type="PANTHER" id="PTHR43133:SF8">
    <property type="entry name" value="RNA POLYMERASE SIGMA FACTOR HI_1459-RELATED"/>
    <property type="match status" value="1"/>
</dbReference>
<evidence type="ECO:0000259" key="7">
    <source>
        <dbReference type="Pfam" id="PF04542"/>
    </source>
</evidence>
<proteinExistence type="inferred from homology"/>
<dbReference type="SUPFAM" id="SSF88659">
    <property type="entry name" value="Sigma3 and sigma4 domains of RNA polymerase sigma factors"/>
    <property type="match status" value="1"/>
</dbReference>
<dbReference type="InterPro" id="IPR013325">
    <property type="entry name" value="RNA_pol_sigma_r2"/>
</dbReference>
<dbReference type="GO" id="GO:0003677">
    <property type="term" value="F:DNA binding"/>
    <property type="evidence" value="ECO:0007669"/>
    <property type="project" value="UniProtKB-KW"/>
</dbReference>
<keyword evidence="3" id="KW-0731">Sigma factor</keyword>
<keyword evidence="5" id="KW-0804">Transcription</keyword>
<dbReference type="InterPro" id="IPR014284">
    <property type="entry name" value="RNA_pol_sigma-70_dom"/>
</dbReference>
<name>A0A0F6YH26_9BACT</name>
<evidence type="ECO:0000256" key="3">
    <source>
        <dbReference type="ARBA" id="ARBA00023082"/>
    </source>
</evidence>
<dbReference type="PANTHER" id="PTHR43133">
    <property type="entry name" value="RNA POLYMERASE ECF-TYPE SIGMA FACTO"/>
    <property type="match status" value="1"/>
</dbReference>
<dbReference type="GO" id="GO:0006352">
    <property type="term" value="P:DNA-templated transcription initiation"/>
    <property type="evidence" value="ECO:0007669"/>
    <property type="project" value="InterPro"/>
</dbReference>
<dbReference type="InterPro" id="IPR039425">
    <property type="entry name" value="RNA_pol_sigma-70-like"/>
</dbReference>
<feature type="domain" description="RNA polymerase sigma factor 70 region 4 type 2" evidence="8">
    <location>
        <begin position="145"/>
        <end position="197"/>
    </location>
</feature>
<protein>
    <submittedName>
        <fullName evidence="9">RNA polymerase sigma factor SigW</fullName>
    </submittedName>
</protein>
<dbReference type="NCBIfam" id="TIGR02937">
    <property type="entry name" value="sigma70-ECF"/>
    <property type="match status" value="1"/>
</dbReference>
<dbReference type="InterPro" id="IPR036388">
    <property type="entry name" value="WH-like_DNA-bd_sf"/>
</dbReference>